<evidence type="ECO:0000313" key="2">
    <source>
        <dbReference type="Proteomes" id="UP000053612"/>
    </source>
</evidence>
<protein>
    <submittedName>
        <fullName evidence="1">Uncharacterized protein</fullName>
    </submittedName>
</protein>
<dbReference type="EMBL" id="LKLS01000001">
    <property type="protein sequence ID" value="KSU22791.1"/>
    <property type="molecule type" value="Genomic_DNA"/>
</dbReference>
<name>A0A0V8AW64_LACLL</name>
<dbReference type="Proteomes" id="UP000053612">
    <property type="component" value="Unassembled WGS sequence"/>
</dbReference>
<dbReference type="PATRIC" id="fig|1360.100.peg.364"/>
<dbReference type="AlphaFoldDB" id="A0A0V8AW64"/>
<evidence type="ECO:0000313" key="1">
    <source>
        <dbReference type="EMBL" id="KSU22791.1"/>
    </source>
</evidence>
<gene>
    <name evidence="1" type="ORF">LMG9449_0061</name>
</gene>
<reference evidence="2" key="1">
    <citation type="submission" date="2015-10" db="EMBL/GenBank/DDBJ databases">
        <title>Draft Genome Sequences of 11 Lactococcus lactis subspecies cremoris strains.</title>
        <authorList>
            <person name="Wels M."/>
            <person name="Backus L."/>
            <person name="Boekhorst J."/>
            <person name="Dijkstra A."/>
            <person name="Beerthuizen M."/>
            <person name="Kelly W."/>
            <person name="Siezen R."/>
            <person name="Bachmann H."/>
            <person name="Van Hijum S."/>
        </authorList>
    </citation>
    <scope>NUCLEOTIDE SEQUENCE [LARGE SCALE GENOMIC DNA]</scope>
    <source>
        <strain evidence="2">LMG9449</strain>
    </source>
</reference>
<comment type="caution">
    <text evidence="1">The sequence shown here is derived from an EMBL/GenBank/DDBJ whole genome shotgun (WGS) entry which is preliminary data.</text>
</comment>
<organism evidence="1 2">
    <name type="scientific">Lactococcus lactis subsp. lactis</name>
    <name type="common">Streptococcus lactis</name>
    <dbReference type="NCBI Taxonomy" id="1360"/>
    <lineage>
        <taxon>Bacteria</taxon>
        <taxon>Bacillati</taxon>
        <taxon>Bacillota</taxon>
        <taxon>Bacilli</taxon>
        <taxon>Lactobacillales</taxon>
        <taxon>Streptococcaceae</taxon>
        <taxon>Lactococcus</taxon>
    </lineage>
</organism>
<accession>A0A0V8AW64</accession>
<proteinExistence type="predicted"/>
<sequence>MSESKTTSAAAPSIFAKFFKPISFFIHFIYQLSMIKSL</sequence>